<keyword evidence="1" id="KW-1133">Transmembrane helix</keyword>
<proteinExistence type="predicted"/>
<dbReference type="RefSeq" id="WP_394490564.1">
    <property type="nucleotide sequence ID" value="NZ_JBIGIA010000017.1"/>
</dbReference>
<evidence type="ECO:0000256" key="1">
    <source>
        <dbReference type="SAM" id="Phobius"/>
    </source>
</evidence>
<organism evidence="2 3">
    <name type="scientific">Pelomonas nitida</name>
    <dbReference type="NCBI Taxonomy" id="3299027"/>
    <lineage>
        <taxon>Bacteria</taxon>
        <taxon>Pseudomonadati</taxon>
        <taxon>Pseudomonadota</taxon>
        <taxon>Betaproteobacteria</taxon>
        <taxon>Burkholderiales</taxon>
        <taxon>Sphaerotilaceae</taxon>
        <taxon>Roseateles</taxon>
    </lineage>
</organism>
<feature type="transmembrane region" description="Helical" evidence="1">
    <location>
        <begin position="12"/>
        <end position="39"/>
    </location>
</feature>
<reference evidence="2 3" key="1">
    <citation type="submission" date="2024-09" db="EMBL/GenBank/DDBJ databases">
        <title>Novel species of the genus Pelomonas and Roseateles isolated from streams.</title>
        <authorList>
            <person name="Lu H."/>
        </authorList>
    </citation>
    <scope>NUCLEOTIDE SEQUENCE [LARGE SCALE GENOMIC DNA]</scope>
    <source>
        <strain evidence="2 3">BYS96W</strain>
    </source>
</reference>
<keyword evidence="1" id="KW-0472">Membrane</keyword>
<accession>A0ABW7GB22</accession>
<protein>
    <submittedName>
        <fullName evidence="2">Uncharacterized protein</fullName>
    </submittedName>
</protein>
<keyword evidence="1" id="KW-0812">Transmembrane</keyword>
<comment type="caution">
    <text evidence="2">The sequence shown here is derived from an EMBL/GenBank/DDBJ whole genome shotgun (WGS) entry which is preliminary data.</text>
</comment>
<keyword evidence="3" id="KW-1185">Reference proteome</keyword>
<sequence>MSEDAGSKIGRFIVAALLMVGTLGFGAAGLCGAAFTALSLPALLSSGTDNYVGAVFVIAIPSLLIGGGLAWWCGRLLLRQARRNNSSRPEEQ</sequence>
<dbReference type="EMBL" id="JBIGIA010000017">
    <property type="protein sequence ID" value="MFG6459011.1"/>
    <property type="molecule type" value="Genomic_DNA"/>
</dbReference>
<name>A0ABW7GB22_9BURK</name>
<dbReference type="Proteomes" id="UP001606305">
    <property type="component" value="Unassembled WGS sequence"/>
</dbReference>
<evidence type="ECO:0000313" key="3">
    <source>
        <dbReference type="Proteomes" id="UP001606305"/>
    </source>
</evidence>
<feature type="transmembrane region" description="Helical" evidence="1">
    <location>
        <begin position="51"/>
        <end position="78"/>
    </location>
</feature>
<evidence type="ECO:0000313" key="2">
    <source>
        <dbReference type="EMBL" id="MFG6459011.1"/>
    </source>
</evidence>
<gene>
    <name evidence="2" type="ORF">ACG00X_19410</name>
</gene>